<dbReference type="KEGG" id="mtar:DF168_01681"/>
<comment type="cofactor">
    <cofactor evidence="1">
        <name>Fe(2+)</name>
        <dbReference type="ChEBI" id="CHEBI:29033"/>
    </cofactor>
</comment>
<dbReference type="SUPFAM" id="SSF51197">
    <property type="entry name" value="Clavaminate synthase-like"/>
    <property type="match status" value="1"/>
</dbReference>
<dbReference type="GO" id="GO:0016706">
    <property type="term" value="F:2-oxoglutarate-dependent dioxygenase activity"/>
    <property type="evidence" value="ECO:0007669"/>
    <property type="project" value="UniProtKB-ARBA"/>
</dbReference>
<dbReference type="GO" id="GO:0005506">
    <property type="term" value="F:iron ion binding"/>
    <property type="evidence" value="ECO:0007669"/>
    <property type="project" value="UniProtKB-ARBA"/>
</dbReference>
<reference evidence="2 3" key="1">
    <citation type="submission" date="2018-06" db="EMBL/GenBank/DDBJ databases">
        <title>Draft Genome Sequence of a Novel Marine Bacterium Related to the Verrucomicrobia.</title>
        <authorList>
            <person name="Vosseberg J."/>
            <person name="Martijn J."/>
            <person name="Ettema T.J.G."/>
        </authorList>
    </citation>
    <scope>NUCLEOTIDE SEQUENCE [LARGE SCALE GENOMIC DNA]</scope>
    <source>
        <strain evidence="2">TARA_B100001123</strain>
    </source>
</reference>
<gene>
    <name evidence="2" type="ORF">DF168_01681</name>
</gene>
<dbReference type="Pfam" id="PF05721">
    <property type="entry name" value="PhyH"/>
    <property type="match status" value="1"/>
</dbReference>
<evidence type="ECO:0000313" key="3">
    <source>
        <dbReference type="Proteomes" id="UP000247465"/>
    </source>
</evidence>
<evidence type="ECO:0000256" key="1">
    <source>
        <dbReference type="ARBA" id="ARBA00001954"/>
    </source>
</evidence>
<dbReference type="PANTHER" id="PTHR20883">
    <property type="entry name" value="PHYTANOYL-COA DIOXYGENASE DOMAIN CONTAINING 1"/>
    <property type="match status" value="1"/>
</dbReference>
<evidence type="ECO:0000313" key="2">
    <source>
        <dbReference type="EMBL" id="AWT60467.1"/>
    </source>
</evidence>
<dbReference type="EMBL" id="CP029803">
    <property type="protein sequence ID" value="AWT60467.1"/>
    <property type="molecule type" value="Genomic_DNA"/>
</dbReference>
<dbReference type="PANTHER" id="PTHR20883:SF48">
    <property type="entry name" value="ECTOINE DIOXYGENASE"/>
    <property type="match status" value="1"/>
</dbReference>
<organism evidence="2 3">
    <name type="scientific">Candidatus Moanibacter tarae</name>
    <dbReference type="NCBI Taxonomy" id="2200854"/>
    <lineage>
        <taxon>Bacteria</taxon>
        <taxon>Pseudomonadati</taxon>
        <taxon>Verrucomicrobiota</taxon>
        <taxon>Opitutia</taxon>
        <taxon>Puniceicoccales</taxon>
        <taxon>Puniceicoccales incertae sedis</taxon>
        <taxon>Candidatus Moanibacter</taxon>
    </lineage>
</organism>
<dbReference type="AlphaFoldDB" id="A0A2Z4AJW4"/>
<dbReference type="InterPro" id="IPR008775">
    <property type="entry name" value="Phytyl_CoA_dOase-like"/>
</dbReference>
<dbReference type="Proteomes" id="UP000247465">
    <property type="component" value="Chromosome"/>
</dbReference>
<dbReference type="Gene3D" id="2.60.120.620">
    <property type="entry name" value="q2cbj1_9rhob like domain"/>
    <property type="match status" value="1"/>
</dbReference>
<accession>A0A2Z4AJW4</accession>
<proteinExistence type="predicted"/>
<evidence type="ECO:0008006" key="4">
    <source>
        <dbReference type="Google" id="ProtNLM"/>
    </source>
</evidence>
<name>A0A2Z4AJW4_9BACT</name>
<sequence length="268" mass="29958">MGTFELTSHQREFMAVYGYLSFPGLLTDKISDIEEAFETLMQRGSGATHDGGQRSCMVPFLNHSAYLCTLLDDDRISGIAAGLLGENYQYWNSDGNYYVGDTGWHSDTIWPPPIRYYKMAIYLDTVTRETGALRVIPGSHRSGEAFAEMHHDQLFRNKEMFGGLHGSEVPAVALETQPGDLVVFDHATKHSAWGGDSKRRMFTIVFTEHHSGSGLSHFQDNVRGAGYTRKEVFGETSDGPLLKDCPPERRRQLTQLLENIPDTVESSS</sequence>
<protein>
    <recommendedName>
        <fullName evidence="4">Phytanoyl-CoA dioxygenase family protein</fullName>
    </recommendedName>
</protein>